<keyword evidence="2" id="KW-1185">Reference proteome</keyword>
<protein>
    <submittedName>
        <fullName evidence="1">Uncharacterized protein</fullName>
    </submittedName>
</protein>
<sequence>MVPSASTMSANFLLHHLALRDDGHCPKEDGNGLLVGKFLLLNPTIDDIQRQPTEEMEAVKEALEQSFEYLNHLLAYKYVKDQVAIALKTMRGALKKKIEKGKDQPRNCSEGHWKQLQDVLAQEATIERAEQITKICAVQKNAS</sequence>
<gene>
    <name evidence="1" type="ORF">CSSPJE1EN1_LOCUS9827</name>
</gene>
<dbReference type="EMBL" id="OZ020111">
    <property type="protein sequence ID" value="CAK9264349.1"/>
    <property type="molecule type" value="Genomic_DNA"/>
</dbReference>
<accession>A0ABP0WC01</accession>
<name>A0ABP0WC01_9BRYO</name>
<dbReference type="Proteomes" id="UP001497444">
    <property type="component" value="Chromosome 16"/>
</dbReference>
<evidence type="ECO:0000313" key="1">
    <source>
        <dbReference type="EMBL" id="CAK9264349.1"/>
    </source>
</evidence>
<evidence type="ECO:0000313" key="2">
    <source>
        <dbReference type="Proteomes" id="UP001497444"/>
    </source>
</evidence>
<proteinExistence type="predicted"/>
<reference evidence="1" key="1">
    <citation type="submission" date="2024-02" db="EMBL/GenBank/DDBJ databases">
        <authorList>
            <consortium name="ELIXIR-Norway"/>
            <consortium name="Elixir Norway"/>
        </authorList>
    </citation>
    <scope>NUCLEOTIDE SEQUENCE</scope>
</reference>
<organism evidence="1 2">
    <name type="scientific">Sphagnum jensenii</name>
    <dbReference type="NCBI Taxonomy" id="128206"/>
    <lineage>
        <taxon>Eukaryota</taxon>
        <taxon>Viridiplantae</taxon>
        <taxon>Streptophyta</taxon>
        <taxon>Embryophyta</taxon>
        <taxon>Bryophyta</taxon>
        <taxon>Sphagnophytina</taxon>
        <taxon>Sphagnopsida</taxon>
        <taxon>Sphagnales</taxon>
        <taxon>Sphagnaceae</taxon>
        <taxon>Sphagnum</taxon>
    </lineage>
</organism>